<comment type="caution">
    <text evidence="4">The sequence shown here is derived from an EMBL/GenBank/DDBJ whole genome shotgun (WGS) entry which is preliminary data.</text>
</comment>
<evidence type="ECO:0008006" key="6">
    <source>
        <dbReference type="Google" id="ProtNLM"/>
    </source>
</evidence>
<evidence type="ECO:0000313" key="5">
    <source>
        <dbReference type="Proteomes" id="UP001162162"/>
    </source>
</evidence>
<keyword evidence="1" id="KW-0175">Coiled coil</keyword>
<dbReference type="PANTHER" id="PTHR22909">
    <property type="entry name" value="GOLGI INTEGRAL MEMBRANE PROTEIN 4"/>
    <property type="match status" value="1"/>
</dbReference>
<evidence type="ECO:0000256" key="2">
    <source>
        <dbReference type="SAM" id="MobiDB-lite"/>
    </source>
</evidence>
<dbReference type="Proteomes" id="UP001162162">
    <property type="component" value="Unassembled WGS sequence"/>
</dbReference>
<dbReference type="EMBL" id="JAPWTK010000250">
    <property type="protein sequence ID" value="KAJ8944506.1"/>
    <property type="molecule type" value="Genomic_DNA"/>
</dbReference>
<sequence length="477" mass="54409">MTTSRVIRGTRAKIFLYVCAVLILTGIIACYNNTLSQLDEVRRSNRICHQQEENLSTQLQVISDYKQRLEKSLKTEKAEHQQTKTNLENKLNEEASKYEKYSTDTKLKLNSLQQNYHLLEIRHGDFKEDCSKTQQKQLEEINALQSKLSEVQEELKKVEASKENLKSEYIKLQFENDELRKQVNDIQINKNENESNFNHLTKERNQLKKGIGIIEAFAQEFAERCPYDTLQEPKQIVEVSSEKSFIKIPEAIASPSQAQENRQLEAGVLNPPQVEKQEKSVLVVPNSIDAMNSVSKPSTKSGLKPSQPSLNGARPLLLPTMTPETINKNDMLGINNVDKQKLPDGVVAIPKEENNHNEPEIVNNRYQIAKESVNEHVDKKAVKEDMDKENGAHEVFDAPLGQNNLDELAFGDNDHIKQAEKPKLEKNHIDNLGVGDKKNYDPEQPIDYKELQNDALEEEDDDDYPDNQGRQGVAVRN</sequence>
<keyword evidence="3" id="KW-1133">Transmembrane helix</keyword>
<feature type="coiled-coil region" evidence="1">
    <location>
        <begin position="134"/>
        <end position="196"/>
    </location>
</feature>
<feature type="compositionally biased region" description="Polar residues" evidence="2">
    <location>
        <begin position="291"/>
        <end position="310"/>
    </location>
</feature>
<feature type="transmembrane region" description="Helical" evidence="3">
    <location>
        <begin position="14"/>
        <end position="34"/>
    </location>
</feature>
<evidence type="ECO:0000313" key="4">
    <source>
        <dbReference type="EMBL" id="KAJ8944506.1"/>
    </source>
</evidence>
<keyword evidence="5" id="KW-1185">Reference proteome</keyword>
<protein>
    <recommendedName>
        <fullName evidence="6">Golgi integral membrane protein 4</fullName>
    </recommendedName>
</protein>
<evidence type="ECO:0000256" key="1">
    <source>
        <dbReference type="SAM" id="Coils"/>
    </source>
</evidence>
<dbReference type="InterPro" id="IPR042336">
    <property type="entry name" value="GOLIM4"/>
</dbReference>
<feature type="compositionally biased region" description="Acidic residues" evidence="2">
    <location>
        <begin position="455"/>
        <end position="465"/>
    </location>
</feature>
<feature type="coiled-coil region" evidence="1">
    <location>
        <begin position="66"/>
        <end position="104"/>
    </location>
</feature>
<dbReference type="PROSITE" id="PS51257">
    <property type="entry name" value="PROKAR_LIPOPROTEIN"/>
    <property type="match status" value="1"/>
</dbReference>
<keyword evidence="3" id="KW-0472">Membrane</keyword>
<dbReference type="AlphaFoldDB" id="A0AAV8Y1V5"/>
<evidence type="ECO:0000256" key="3">
    <source>
        <dbReference type="SAM" id="Phobius"/>
    </source>
</evidence>
<dbReference type="GO" id="GO:0000139">
    <property type="term" value="C:Golgi membrane"/>
    <property type="evidence" value="ECO:0007669"/>
    <property type="project" value="InterPro"/>
</dbReference>
<keyword evidence="3" id="KW-0812">Transmembrane</keyword>
<feature type="region of interest" description="Disordered" evidence="2">
    <location>
        <begin position="291"/>
        <end position="317"/>
    </location>
</feature>
<dbReference type="PANTHER" id="PTHR22909:SF24">
    <property type="entry name" value="GOLGI INTEGRAL MEMBRANE PROTEIN 4-RELATED"/>
    <property type="match status" value="1"/>
</dbReference>
<reference evidence="4" key="1">
    <citation type="journal article" date="2023" name="Insect Mol. Biol.">
        <title>Genome sequencing provides insights into the evolution of gene families encoding plant cell wall-degrading enzymes in longhorned beetles.</title>
        <authorList>
            <person name="Shin N.R."/>
            <person name="Okamura Y."/>
            <person name="Kirsch R."/>
            <person name="Pauchet Y."/>
        </authorList>
    </citation>
    <scope>NUCLEOTIDE SEQUENCE</scope>
    <source>
        <strain evidence="4">AMC_N1</strain>
    </source>
</reference>
<feature type="compositionally biased region" description="Basic and acidic residues" evidence="2">
    <location>
        <begin position="419"/>
        <end position="452"/>
    </location>
</feature>
<feature type="region of interest" description="Disordered" evidence="2">
    <location>
        <begin position="419"/>
        <end position="477"/>
    </location>
</feature>
<proteinExistence type="predicted"/>
<organism evidence="4 5">
    <name type="scientific">Aromia moschata</name>
    <dbReference type="NCBI Taxonomy" id="1265417"/>
    <lineage>
        <taxon>Eukaryota</taxon>
        <taxon>Metazoa</taxon>
        <taxon>Ecdysozoa</taxon>
        <taxon>Arthropoda</taxon>
        <taxon>Hexapoda</taxon>
        <taxon>Insecta</taxon>
        <taxon>Pterygota</taxon>
        <taxon>Neoptera</taxon>
        <taxon>Endopterygota</taxon>
        <taxon>Coleoptera</taxon>
        <taxon>Polyphaga</taxon>
        <taxon>Cucujiformia</taxon>
        <taxon>Chrysomeloidea</taxon>
        <taxon>Cerambycidae</taxon>
        <taxon>Cerambycinae</taxon>
        <taxon>Callichromatini</taxon>
        <taxon>Aromia</taxon>
    </lineage>
</organism>
<name>A0AAV8Y1V5_9CUCU</name>
<gene>
    <name evidence="4" type="ORF">NQ318_011764</name>
</gene>
<accession>A0AAV8Y1V5</accession>